<dbReference type="AlphaFoldDB" id="A0AAE3QP20"/>
<dbReference type="InterPro" id="IPR036388">
    <property type="entry name" value="WH-like_DNA-bd_sf"/>
</dbReference>
<keyword evidence="1" id="KW-0805">Transcription regulation</keyword>
<reference evidence="5" key="1">
    <citation type="submission" date="2023-05" db="EMBL/GenBank/DDBJ databases">
        <authorList>
            <person name="Zhang X."/>
        </authorList>
    </citation>
    <scope>NUCLEOTIDE SEQUENCE</scope>
    <source>
        <strain evidence="5">YF14B1</strain>
    </source>
</reference>
<dbReference type="RefSeq" id="WP_313977911.1">
    <property type="nucleotide sequence ID" value="NZ_JASJOS010000004.1"/>
</dbReference>
<protein>
    <submittedName>
        <fullName evidence="5">Helix-turn-helix domain-containing protein</fullName>
    </submittedName>
</protein>
<evidence type="ECO:0000313" key="5">
    <source>
        <dbReference type="EMBL" id="MDJ1480868.1"/>
    </source>
</evidence>
<dbReference type="InterPro" id="IPR002577">
    <property type="entry name" value="HTH_HxlR"/>
</dbReference>
<keyword evidence="3" id="KW-0804">Transcription</keyword>
<dbReference type="Gene3D" id="1.10.10.10">
    <property type="entry name" value="Winged helix-like DNA-binding domain superfamily/Winged helix DNA-binding domain"/>
    <property type="match status" value="1"/>
</dbReference>
<comment type="caution">
    <text evidence="5">The sequence shown here is derived from an EMBL/GenBank/DDBJ whole genome shotgun (WGS) entry which is preliminary data.</text>
</comment>
<dbReference type="GO" id="GO:0003677">
    <property type="term" value="F:DNA binding"/>
    <property type="evidence" value="ECO:0007669"/>
    <property type="project" value="UniProtKB-KW"/>
</dbReference>
<keyword evidence="2" id="KW-0238">DNA-binding</keyword>
<proteinExistence type="predicted"/>
<feature type="domain" description="HTH hxlR-type" evidence="4">
    <location>
        <begin position="10"/>
        <end position="109"/>
    </location>
</feature>
<name>A0AAE3QP20_9BACT</name>
<dbReference type="EMBL" id="JASJOS010000004">
    <property type="protein sequence ID" value="MDJ1480868.1"/>
    <property type="molecule type" value="Genomic_DNA"/>
</dbReference>
<evidence type="ECO:0000256" key="1">
    <source>
        <dbReference type="ARBA" id="ARBA00023015"/>
    </source>
</evidence>
<dbReference type="PANTHER" id="PTHR33204:SF37">
    <property type="entry name" value="HTH-TYPE TRANSCRIPTIONAL REGULATOR YODB"/>
    <property type="match status" value="1"/>
</dbReference>
<dbReference type="Proteomes" id="UP001241110">
    <property type="component" value="Unassembled WGS sequence"/>
</dbReference>
<accession>A0AAE3QP20</accession>
<dbReference type="Pfam" id="PF01638">
    <property type="entry name" value="HxlR"/>
    <property type="match status" value="1"/>
</dbReference>
<evidence type="ECO:0000256" key="3">
    <source>
        <dbReference type="ARBA" id="ARBA00023163"/>
    </source>
</evidence>
<gene>
    <name evidence="5" type="ORF">QNI16_10270</name>
</gene>
<evidence type="ECO:0000313" key="6">
    <source>
        <dbReference type="Proteomes" id="UP001241110"/>
    </source>
</evidence>
<dbReference type="PROSITE" id="PS51118">
    <property type="entry name" value="HTH_HXLR"/>
    <property type="match status" value="1"/>
</dbReference>
<sequence>MKEIKTRSGCPVSYTLDFLGDKWTLLILRDMVISDKSTYGEFLASEEKIATNILADRLTMLEQYGFVTKKVSPDKKSKLLYNLTEKGIALVPIIMEMGIWGSVFNPPGLNKQLLDQLTTDKDGTIRNFQQKLKDRLLQAS</sequence>
<dbReference type="PANTHER" id="PTHR33204">
    <property type="entry name" value="TRANSCRIPTIONAL REGULATOR, MARR FAMILY"/>
    <property type="match status" value="1"/>
</dbReference>
<dbReference type="SUPFAM" id="SSF46785">
    <property type="entry name" value="Winged helix' DNA-binding domain"/>
    <property type="match status" value="1"/>
</dbReference>
<organism evidence="5 6">
    <name type="scientific">Xanthocytophaga flava</name>
    <dbReference type="NCBI Taxonomy" id="3048013"/>
    <lineage>
        <taxon>Bacteria</taxon>
        <taxon>Pseudomonadati</taxon>
        <taxon>Bacteroidota</taxon>
        <taxon>Cytophagia</taxon>
        <taxon>Cytophagales</taxon>
        <taxon>Rhodocytophagaceae</taxon>
        <taxon>Xanthocytophaga</taxon>
    </lineage>
</organism>
<dbReference type="InterPro" id="IPR036390">
    <property type="entry name" value="WH_DNA-bd_sf"/>
</dbReference>
<evidence type="ECO:0000259" key="4">
    <source>
        <dbReference type="PROSITE" id="PS51118"/>
    </source>
</evidence>
<evidence type="ECO:0000256" key="2">
    <source>
        <dbReference type="ARBA" id="ARBA00023125"/>
    </source>
</evidence>